<feature type="coiled-coil region" evidence="1">
    <location>
        <begin position="47"/>
        <end position="76"/>
    </location>
</feature>
<protein>
    <submittedName>
        <fullName evidence="2">Uncharacterized protein</fullName>
    </submittedName>
</protein>
<reference evidence="2 3" key="1">
    <citation type="journal article" date="2007" name="Nature">
        <title>Evolution of genes and genomes on the Drosophila phylogeny.</title>
        <authorList>
            <consortium name="Drosophila 12 Genomes Consortium"/>
            <person name="Clark A.G."/>
            <person name="Eisen M.B."/>
            <person name="Smith D.R."/>
            <person name="Bergman C.M."/>
            <person name="Oliver B."/>
            <person name="Markow T.A."/>
            <person name="Kaufman T.C."/>
            <person name="Kellis M."/>
            <person name="Gelbart W."/>
            <person name="Iyer V.N."/>
            <person name="Pollard D.A."/>
            <person name="Sackton T.B."/>
            <person name="Larracuente A.M."/>
            <person name="Singh N.D."/>
            <person name="Abad J.P."/>
            <person name="Abt D.N."/>
            <person name="Adryan B."/>
            <person name="Aguade M."/>
            <person name="Akashi H."/>
            <person name="Anderson W.W."/>
            <person name="Aquadro C.F."/>
            <person name="Ardell D.H."/>
            <person name="Arguello R."/>
            <person name="Artieri C.G."/>
            <person name="Barbash D.A."/>
            <person name="Barker D."/>
            <person name="Barsanti P."/>
            <person name="Batterham P."/>
            <person name="Batzoglou S."/>
            <person name="Begun D."/>
            <person name="Bhutkar A."/>
            <person name="Blanco E."/>
            <person name="Bosak S.A."/>
            <person name="Bradley R.K."/>
            <person name="Brand A.D."/>
            <person name="Brent M.R."/>
            <person name="Brooks A.N."/>
            <person name="Brown R.H."/>
            <person name="Butlin R.K."/>
            <person name="Caggese C."/>
            <person name="Calvi B.R."/>
            <person name="Bernardo de Carvalho A."/>
            <person name="Caspi A."/>
            <person name="Castrezana S."/>
            <person name="Celniker S.E."/>
            <person name="Chang J.L."/>
            <person name="Chapple C."/>
            <person name="Chatterji S."/>
            <person name="Chinwalla A."/>
            <person name="Civetta A."/>
            <person name="Clifton S.W."/>
            <person name="Comeron J.M."/>
            <person name="Costello J.C."/>
            <person name="Coyne J.A."/>
            <person name="Daub J."/>
            <person name="David R.G."/>
            <person name="Delcher A.L."/>
            <person name="Delehaunty K."/>
            <person name="Do C.B."/>
            <person name="Ebling H."/>
            <person name="Edwards K."/>
            <person name="Eickbush T."/>
            <person name="Evans J.D."/>
            <person name="Filipski A."/>
            <person name="Findeiss S."/>
            <person name="Freyhult E."/>
            <person name="Fulton L."/>
            <person name="Fulton R."/>
            <person name="Garcia A.C."/>
            <person name="Gardiner A."/>
            <person name="Garfield D.A."/>
            <person name="Garvin B.E."/>
            <person name="Gibson G."/>
            <person name="Gilbert D."/>
            <person name="Gnerre S."/>
            <person name="Godfrey J."/>
            <person name="Good R."/>
            <person name="Gotea V."/>
            <person name="Gravely B."/>
            <person name="Greenberg A.J."/>
            <person name="Griffiths-Jones S."/>
            <person name="Gross S."/>
            <person name="Guigo R."/>
            <person name="Gustafson E.A."/>
            <person name="Haerty W."/>
            <person name="Hahn M.W."/>
            <person name="Halligan D.L."/>
            <person name="Halpern A.L."/>
            <person name="Halter G.M."/>
            <person name="Han M.V."/>
            <person name="Heger A."/>
            <person name="Hillier L."/>
            <person name="Hinrichs A.S."/>
            <person name="Holmes I."/>
            <person name="Hoskins R.A."/>
            <person name="Hubisz M.J."/>
            <person name="Hultmark D."/>
            <person name="Huntley M.A."/>
            <person name="Jaffe D.B."/>
            <person name="Jagadeeshan S."/>
            <person name="Jeck W.R."/>
            <person name="Johnson J."/>
            <person name="Jones C.D."/>
            <person name="Jordan W.C."/>
            <person name="Karpen G.H."/>
            <person name="Kataoka E."/>
            <person name="Keightley P.D."/>
            <person name="Kheradpour P."/>
            <person name="Kirkness E.F."/>
            <person name="Koerich L.B."/>
            <person name="Kristiansen K."/>
            <person name="Kudrna D."/>
            <person name="Kulathinal R.J."/>
            <person name="Kumar S."/>
            <person name="Kwok R."/>
            <person name="Lander E."/>
            <person name="Langley C.H."/>
            <person name="Lapoint R."/>
            <person name="Lazzaro B.P."/>
            <person name="Lee S.J."/>
            <person name="Levesque L."/>
            <person name="Li R."/>
            <person name="Lin C.F."/>
            <person name="Lin M.F."/>
            <person name="Lindblad-Toh K."/>
            <person name="Llopart A."/>
            <person name="Long M."/>
            <person name="Low L."/>
            <person name="Lozovsky E."/>
            <person name="Lu J."/>
            <person name="Luo M."/>
            <person name="Machado C.A."/>
            <person name="Makalowski W."/>
            <person name="Marzo M."/>
            <person name="Matsuda M."/>
            <person name="Matzkin L."/>
            <person name="McAllister B."/>
            <person name="McBride C.S."/>
            <person name="McKernan B."/>
            <person name="McKernan K."/>
            <person name="Mendez-Lago M."/>
            <person name="Minx P."/>
            <person name="Mollenhauer M.U."/>
            <person name="Montooth K."/>
            <person name="Mount S.M."/>
            <person name="Mu X."/>
            <person name="Myers E."/>
            <person name="Negre B."/>
            <person name="Newfeld S."/>
            <person name="Nielsen R."/>
            <person name="Noor M.A."/>
            <person name="O'Grady P."/>
            <person name="Pachter L."/>
            <person name="Papaceit M."/>
            <person name="Parisi M.J."/>
            <person name="Parisi M."/>
            <person name="Parts L."/>
            <person name="Pedersen J.S."/>
            <person name="Pesole G."/>
            <person name="Phillippy A.M."/>
            <person name="Ponting C.P."/>
            <person name="Pop M."/>
            <person name="Porcelli D."/>
            <person name="Powell J.R."/>
            <person name="Prohaska S."/>
            <person name="Pruitt K."/>
            <person name="Puig M."/>
            <person name="Quesneville H."/>
            <person name="Ram K.R."/>
            <person name="Rand D."/>
            <person name="Rasmussen M.D."/>
            <person name="Reed L.K."/>
            <person name="Reenan R."/>
            <person name="Reily A."/>
            <person name="Remington K.A."/>
            <person name="Rieger T.T."/>
            <person name="Ritchie M.G."/>
            <person name="Robin C."/>
            <person name="Rogers Y.H."/>
            <person name="Rohde C."/>
            <person name="Rozas J."/>
            <person name="Rubenfield M.J."/>
            <person name="Ruiz A."/>
            <person name="Russo S."/>
            <person name="Salzberg S.L."/>
            <person name="Sanchez-Gracia A."/>
            <person name="Saranga D.J."/>
            <person name="Sato H."/>
            <person name="Schaeffer S.W."/>
            <person name="Schatz M.C."/>
            <person name="Schlenke T."/>
            <person name="Schwartz R."/>
            <person name="Segarra C."/>
            <person name="Singh R.S."/>
            <person name="Sirot L."/>
            <person name="Sirota M."/>
            <person name="Sisneros N.B."/>
            <person name="Smith C.D."/>
            <person name="Smith T.F."/>
            <person name="Spieth J."/>
            <person name="Stage D.E."/>
            <person name="Stark A."/>
            <person name="Stephan W."/>
            <person name="Strausberg R.L."/>
            <person name="Strempel S."/>
            <person name="Sturgill D."/>
            <person name="Sutton G."/>
            <person name="Sutton G.G."/>
            <person name="Tao W."/>
            <person name="Teichmann S."/>
            <person name="Tobari Y.N."/>
            <person name="Tomimura Y."/>
            <person name="Tsolas J.M."/>
            <person name="Valente V.L."/>
            <person name="Venter E."/>
            <person name="Venter J.C."/>
            <person name="Vicario S."/>
            <person name="Vieira F.G."/>
            <person name="Vilella A.J."/>
            <person name="Villasante A."/>
            <person name="Walenz B."/>
            <person name="Wang J."/>
            <person name="Wasserman M."/>
            <person name="Watts T."/>
            <person name="Wilson D."/>
            <person name="Wilson R.K."/>
            <person name="Wing R.A."/>
            <person name="Wolfner M.F."/>
            <person name="Wong A."/>
            <person name="Wong G.K."/>
            <person name="Wu C.I."/>
            <person name="Wu G."/>
            <person name="Yamamoto D."/>
            <person name="Yang H.P."/>
            <person name="Yang S.P."/>
            <person name="Yorke J.A."/>
            <person name="Yoshida K."/>
            <person name="Zdobnov E."/>
            <person name="Zhang P."/>
            <person name="Zhang Y."/>
            <person name="Zimin A.V."/>
            <person name="Baldwin J."/>
            <person name="Abdouelleil A."/>
            <person name="Abdulkadir J."/>
            <person name="Abebe A."/>
            <person name="Abera B."/>
            <person name="Abreu J."/>
            <person name="Acer S.C."/>
            <person name="Aftuck L."/>
            <person name="Alexander A."/>
            <person name="An P."/>
            <person name="Anderson E."/>
            <person name="Anderson S."/>
            <person name="Arachi H."/>
            <person name="Azer M."/>
            <person name="Bachantsang P."/>
            <person name="Barry A."/>
            <person name="Bayul T."/>
            <person name="Berlin A."/>
            <person name="Bessette D."/>
            <person name="Bloom T."/>
            <person name="Blye J."/>
            <person name="Boguslavskiy L."/>
            <person name="Bonnet C."/>
            <person name="Boukhgalter B."/>
            <person name="Bourzgui I."/>
            <person name="Brown A."/>
            <person name="Cahill P."/>
            <person name="Channer S."/>
            <person name="Cheshatsang Y."/>
            <person name="Chuda L."/>
            <person name="Citroen M."/>
            <person name="Collymore A."/>
            <person name="Cooke P."/>
            <person name="Costello M."/>
            <person name="D'Aco K."/>
            <person name="Daza R."/>
            <person name="De Haan G."/>
            <person name="DeGray S."/>
            <person name="DeMaso C."/>
            <person name="Dhargay N."/>
            <person name="Dooley K."/>
            <person name="Dooley E."/>
            <person name="Doricent M."/>
            <person name="Dorje P."/>
            <person name="Dorjee K."/>
            <person name="Dupes A."/>
            <person name="Elong R."/>
            <person name="Falk J."/>
            <person name="Farina A."/>
            <person name="Faro S."/>
            <person name="Ferguson D."/>
            <person name="Fisher S."/>
            <person name="Foley C.D."/>
            <person name="Franke A."/>
            <person name="Friedrich D."/>
            <person name="Gadbois L."/>
            <person name="Gearin G."/>
            <person name="Gearin C.R."/>
            <person name="Giannoukos G."/>
            <person name="Goode T."/>
            <person name="Graham J."/>
            <person name="Grandbois E."/>
            <person name="Grewal S."/>
            <person name="Gyaltsen K."/>
            <person name="Hafez N."/>
            <person name="Hagos B."/>
            <person name="Hall J."/>
            <person name="Henson C."/>
            <person name="Hollinger A."/>
            <person name="Honan T."/>
            <person name="Huard M.D."/>
            <person name="Hughes L."/>
            <person name="Hurhula B."/>
            <person name="Husby M.E."/>
            <person name="Kamat A."/>
            <person name="Kanga B."/>
            <person name="Kashin S."/>
            <person name="Khazanovich D."/>
            <person name="Kisner P."/>
            <person name="Lance K."/>
            <person name="Lara M."/>
            <person name="Lee W."/>
            <person name="Lennon N."/>
            <person name="Letendre F."/>
            <person name="LeVine R."/>
            <person name="Lipovsky A."/>
            <person name="Liu X."/>
            <person name="Liu J."/>
            <person name="Liu S."/>
            <person name="Lokyitsang T."/>
            <person name="Lokyitsang Y."/>
            <person name="Lubonja R."/>
            <person name="Lui A."/>
            <person name="MacDonald P."/>
            <person name="Magnisalis V."/>
            <person name="Maru K."/>
            <person name="Matthews C."/>
            <person name="McCusker W."/>
            <person name="McDonough S."/>
            <person name="Mehta T."/>
            <person name="Meldrim J."/>
            <person name="Meneus L."/>
            <person name="Mihai O."/>
            <person name="Mihalev A."/>
            <person name="Mihova T."/>
            <person name="Mittelman R."/>
            <person name="Mlenga V."/>
            <person name="Montmayeur A."/>
            <person name="Mulrain L."/>
            <person name="Navidi A."/>
            <person name="Naylor J."/>
            <person name="Negash T."/>
            <person name="Nguyen T."/>
            <person name="Nguyen N."/>
            <person name="Nicol R."/>
            <person name="Norbu C."/>
            <person name="Norbu N."/>
            <person name="Novod N."/>
            <person name="O'Neill B."/>
            <person name="Osman S."/>
            <person name="Markiewicz E."/>
            <person name="Oyono O.L."/>
            <person name="Patti C."/>
            <person name="Phunkhang P."/>
            <person name="Pierre F."/>
            <person name="Priest M."/>
            <person name="Raghuraman S."/>
            <person name="Rege F."/>
            <person name="Reyes R."/>
            <person name="Rise C."/>
            <person name="Rogov P."/>
            <person name="Ross K."/>
            <person name="Ryan E."/>
            <person name="Settipalli S."/>
            <person name="Shea T."/>
            <person name="Sherpa N."/>
            <person name="Shi L."/>
            <person name="Shih D."/>
            <person name="Sparrow T."/>
            <person name="Spaulding J."/>
            <person name="Stalker J."/>
            <person name="Stange-Thomann N."/>
            <person name="Stavropoulos S."/>
            <person name="Stone C."/>
            <person name="Strader C."/>
            <person name="Tesfaye S."/>
            <person name="Thomson T."/>
            <person name="Thoulutsang Y."/>
            <person name="Thoulutsang D."/>
            <person name="Topham K."/>
            <person name="Topping I."/>
            <person name="Tsamla T."/>
            <person name="Vassiliev H."/>
            <person name="Vo A."/>
            <person name="Wangchuk T."/>
            <person name="Wangdi T."/>
            <person name="Weiand M."/>
            <person name="Wilkinson J."/>
            <person name="Wilson A."/>
            <person name="Yadav S."/>
            <person name="Young G."/>
            <person name="Yu Q."/>
            <person name="Zembek L."/>
            <person name="Zhong D."/>
            <person name="Zimmer A."/>
            <person name="Zwirko Z."/>
            <person name="Jaffe D.B."/>
            <person name="Alvarez P."/>
            <person name="Brockman W."/>
            <person name="Butler J."/>
            <person name="Chin C."/>
            <person name="Gnerre S."/>
            <person name="Grabherr M."/>
            <person name="Kleber M."/>
            <person name="Mauceli E."/>
            <person name="MacCallum I."/>
        </authorList>
    </citation>
    <scope>NUCLEOTIDE SEQUENCE [LARGE SCALE GENOMIC DNA]</scope>
    <source>
        <strain evidence="3">Tucson 14024-0371.13</strain>
    </source>
</reference>
<keyword evidence="1" id="KW-0175">Coiled coil</keyword>
<dbReference type="InParanoid" id="B3MD04"/>
<dbReference type="HOGENOM" id="CLU_2374942_0_0_1"/>
<keyword evidence="3" id="KW-1185">Reference proteome</keyword>
<dbReference type="Proteomes" id="UP000007801">
    <property type="component" value="Unassembled WGS sequence"/>
</dbReference>
<sequence>MVPQQDLSFHGWNATKCVSRKRRAEEEKIALFKQQQDYYKKKNERAAEKHECDMELHKVEMEKQLAELRHINLQNEMLEVGLEQAKARKKYKLCD</sequence>
<name>B3MD04_DROAN</name>
<proteinExistence type="predicted"/>
<dbReference type="EMBL" id="CH902619">
    <property type="protein sequence ID" value="EDV36319.1"/>
    <property type="molecule type" value="Genomic_DNA"/>
</dbReference>
<evidence type="ECO:0000313" key="3">
    <source>
        <dbReference type="Proteomes" id="UP000007801"/>
    </source>
</evidence>
<dbReference type="AlphaFoldDB" id="B3MD04"/>
<evidence type="ECO:0000256" key="1">
    <source>
        <dbReference type="SAM" id="Coils"/>
    </source>
</evidence>
<accession>B3MD04</accession>
<organism evidence="2 3">
    <name type="scientific">Drosophila ananassae</name>
    <name type="common">Fruit fly</name>
    <dbReference type="NCBI Taxonomy" id="7217"/>
    <lineage>
        <taxon>Eukaryota</taxon>
        <taxon>Metazoa</taxon>
        <taxon>Ecdysozoa</taxon>
        <taxon>Arthropoda</taxon>
        <taxon>Hexapoda</taxon>
        <taxon>Insecta</taxon>
        <taxon>Pterygota</taxon>
        <taxon>Neoptera</taxon>
        <taxon>Endopterygota</taxon>
        <taxon>Diptera</taxon>
        <taxon>Brachycera</taxon>
        <taxon>Muscomorpha</taxon>
        <taxon>Ephydroidea</taxon>
        <taxon>Drosophilidae</taxon>
        <taxon>Drosophila</taxon>
        <taxon>Sophophora</taxon>
    </lineage>
</organism>
<gene>
    <name evidence="2" type="primary">Dana\GF12024</name>
    <name evidence="2" type="synonym">dana_GLEANR_12037</name>
    <name evidence="2" type="ORF">GF12024</name>
</gene>
<dbReference type="PhylomeDB" id="B3MD04"/>
<evidence type="ECO:0000313" key="2">
    <source>
        <dbReference type="EMBL" id="EDV36319.1"/>
    </source>
</evidence>